<evidence type="ECO:0000313" key="8">
    <source>
        <dbReference type="Proteomes" id="UP001556367"/>
    </source>
</evidence>
<keyword evidence="2 5" id="KW-0853">WD repeat</keyword>
<dbReference type="InterPro" id="IPR045183">
    <property type="entry name" value="Ebi-like"/>
</dbReference>
<evidence type="ECO:0008006" key="9">
    <source>
        <dbReference type="Google" id="ProtNLM"/>
    </source>
</evidence>
<dbReference type="Pfam" id="PF00400">
    <property type="entry name" value="WD40"/>
    <property type="match status" value="7"/>
</dbReference>
<keyword evidence="4" id="KW-0539">Nucleus</keyword>
<comment type="subcellular location">
    <subcellularLocation>
        <location evidence="1">Nucleus</location>
    </subcellularLocation>
</comment>
<organism evidence="7 8">
    <name type="scientific">Hohenbuehelia grisea</name>
    <dbReference type="NCBI Taxonomy" id="104357"/>
    <lineage>
        <taxon>Eukaryota</taxon>
        <taxon>Fungi</taxon>
        <taxon>Dikarya</taxon>
        <taxon>Basidiomycota</taxon>
        <taxon>Agaricomycotina</taxon>
        <taxon>Agaricomycetes</taxon>
        <taxon>Agaricomycetidae</taxon>
        <taxon>Agaricales</taxon>
        <taxon>Pleurotineae</taxon>
        <taxon>Pleurotaceae</taxon>
        <taxon>Hohenbuehelia</taxon>
    </lineage>
</organism>
<name>A0ABR3J8T1_9AGAR</name>
<evidence type="ECO:0000256" key="2">
    <source>
        <dbReference type="ARBA" id="ARBA00022574"/>
    </source>
</evidence>
<dbReference type="Gene3D" id="1.20.960.30">
    <property type="match status" value="1"/>
</dbReference>
<evidence type="ECO:0000256" key="6">
    <source>
        <dbReference type="SAM" id="MobiDB-lite"/>
    </source>
</evidence>
<dbReference type="CDD" id="cd00200">
    <property type="entry name" value="WD40"/>
    <property type="match status" value="1"/>
</dbReference>
<evidence type="ECO:0000313" key="7">
    <source>
        <dbReference type="EMBL" id="KAL0951701.1"/>
    </source>
</evidence>
<feature type="region of interest" description="Disordered" evidence="6">
    <location>
        <begin position="97"/>
        <end position="196"/>
    </location>
</feature>
<dbReference type="InterPro" id="IPR006594">
    <property type="entry name" value="LisH"/>
</dbReference>
<feature type="repeat" description="WD" evidence="5">
    <location>
        <begin position="198"/>
        <end position="234"/>
    </location>
</feature>
<feature type="repeat" description="WD" evidence="5">
    <location>
        <begin position="374"/>
        <end position="407"/>
    </location>
</feature>
<dbReference type="Proteomes" id="UP001556367">
    <property type="component" value="Unassembled WGS sequence"/>
</dbReference>
<accession>A0ABR3J8T1</accession>
<dbReference type="InterPro" id="IPR019775">
    <property type="entry name" value="WD40_repeat_CS"/>
</dbReference>
<dbReference type="PROSITE" id="PS00678">
    <property type="entry name" value="WD_REPEATS_1"/>
    <property type="match status" value="2"/>
</dbReference>
<feature type="compositionally biased region" description="Low complexity" evidence="6">
    <location>
        <begin position="152"/>
        <end position="164"/>
    </location>
</feature>
<dbReference type="InterPro" id="IPR036322">
    <property type="entry name" value="WD40_repeat_dom_sf"/>
</dbReference>
<dbReference type="Gene3D" id="2.130.10.10">
    <property type="entry name" value="YVTN repeat-like/Quinoprotein amine dehydrogenase"/>
    <property type="match status" value="1"/>
</dbReference>
<sequence length="567" mass="62906">MLVLSDEPHRITADEVNLLIYSYFQDSGFEHAAFTFLKEADLEQSPFFAKHIRHMELVELLAKAMLYIEVESHYKPKLAANCKTPFSLLEPHVCSLEPRTTPAPSSPTKMPPPPPRVNGTAVKADTNGKRKSDTPTADDSRGEKRARRDADNGGAADEGPAATKSKTKSDTTVAPFAQPLLPPSTDNVESEPGAARRLSSQKTEIFVCSWNPAKPHLFATGSKDAIVIIWDISNPTADPVPHVTMDFAQKDVQGDLTSLHWSPDGEYLAIGSYDSVLRVCNFKGEIHLTHPQHLKGPVFSVQFSPSGRWLLTCSLDGTAVVWDVQQKRVHKQFRAHTDCCLDIDWIDDETFASCGADHLIHIMKVGMAGPIRTFSGHEHEVNQVRCSKNRKLLATGSDDHTARVWDLAFLEKAQDTEAIPGLTTPEPEPRVMRGHKHCVGGIQFCPVPPDGGNDILATASFDGTARLWDAITGDCLKIFTDHKRPIYTLAFSPNGKLFSTGSGDGWLYVYDVKTREKRWAWYADAEKPGVFEIDWQQGTDYNRLCLALECRRAGLIDINKIPKLRNT</sequence>
<feature type="repeat" description="WD" evidence="5">
    <location>
        <begin position="432"/>
        <end position="478"/>
    </location>
</feature>
<dbReference type="EMBL" id="JASNQZ010000011">
    <property type="protein sequence ID" value="KAL0951701.1"/>
    <property type="molecule type" value="Genomic_DNA"/>
</dbReference>
<feature type="repeat" description="WD" evidence="5">
    <location>
        <begin position="298"/>
        <end position="332"/>
    </location>
</feature>
<dbReference type="SUPFAM" id="SSF50978">
    <property type="entry name" value="WD40 repeat-like"/>
    <property type="match status" value="1"/>
</dbReference>
<dbReference type="InterPro" id="IPR015943">
    <property type="entry name" value="WD40/YVTN_repeat-like_dom_sf"/>
</dbReference>
<dbReference type="PANTHER" id="PTHR22846">
    <property type="entry name" value="WD40 REPEAT PROTEIN"/>
    <property type="match status" value="1"/>
</dbReference>
<proteinExistence type="predicted"/>
<dbReference type="PANTHER" id="PTHR22846:SF2">
    <property type="entry name" value="F-BOX-LIKE_WD REPEAT-CONTAINING PROTEIN EBI"/>
    <property type="match status" value="1"/>
</dbReference>
<evidence type="ECO:0000256" key="1">
    <source>
        <dbReference type="ARBA" id="ARBA00004123"/>
    </source>
</evidence>
<dbReference type="PROSITE" id="PS50896">
    <property type="entry name" value="LISH"/>
    <property type="match status" value="1"/>
</dbReference>
<dbReference type="PROSITE" id="PS50082">
    <property type="entry name" value="WD_REPEATS_2"/>
    <property type="match status" value="5"/>
</dbReference>
<keyword evidence="8" id="KW-1185">Reference proteome</keyword>
<dbReference type="PROSITE" id="PS50294">
    <property type="entry name" value="WD_REPEATS_REGION"/>
    <property type="match status" value="3"/>
</dbReference>
<dbReference type="PRINTS" id="PR00320">
    <property type="entry name" value="GPROTEINBRPT"/>
</dbReference>
<protein>
    <recommendedName>
        <fullName evidence="9">WD40 repeat-like protein</fullName>
    </recommendedName>
</protein>
<gene>
    <name evidence="7" type="ORF">HGRIS_008377</name>
</gene>
<feature type="repeat" description="WD" evidence="5">
    <location>
        <begin position="479"/>
        <end position="520"/>
    </location>
</feature>
<evidence type="ECO:0000256" key="3">
    <source>
        <dbReference type="ARBA" id="ARBA00022737"/>
    </source>
</evidence>
<reference evidence="8" key="1">
    <citation type="submission" date="2024-06" db="EMBL/GenBank/DDBJ databases">
        <title>Multi-omics analyses provide insights into the biosynthesis of the anticancer antibiotic pleurotin in Hohenbuehelia grisea.</title>
        <authorList>
            <person name="Weaver J.A."/>
            <person name="Alberti F."/>
        </authorList>
    </citation>
    <scope>NUCLEOTIDE SEQUENCE [LARGE SCALE GENOMIC DNA]</scope>
    <source>
        <strain evidence="8">T-177</strain>
    </source>
</reference>
<comment type="caution">
    <text evidence="7">The sequence shown here is derived from an EMBL/GenBank/DDBJ whole genome shotgun (WGS) entry which is preliminary data.</text>
</comment>
<dbReference type="SMART" id="SM00320">
    <property type="entry name" value="WD40"/>
    <property type="match status" value="7"/>
</dbReference>
<dbReference type="SMART" id="SM00667">
    <property type="entry name" value="LisH"/>
    <property type="match status" value="1"/>
</dbReference>
<evidence type="ECO:0000256" key="5">
    <source>
        <dbReference type="PROSITE-ProRule" id="PRU00221"/>
    </source>
</evidence>
<dbReference type="Pfam" id="PF08513">
    <property type="entry name" value="LisH"/>
    <property type="match status" value="1"/>
</dbReference>
<keyword evidence="3" id="KW-0677">Repeat</keyword>
<dbReference type="InterPro" id="IPR020472">
    <property type="entry name" value="WD40_PAC1"/>
</dbReference>
<feature type="compositionally biased region" description="Basic and acidic residues" evidence="6">
    <location>
        <begin position="126"/>
        <end position="151"/>
    </location>
</feature>
<evidence type="ECO:0000256" key="4">
    <source>
        <dbReference type="ARBA" id="ARBA00023242"/>
    </source>
</evidence>
<dbReference type="InterPro" id="IPR001680">
    <property type="entry name" value="WD40_rpt"/>
</dbReference>